<feature type="transmembrane region" description="Helical" evidence="2">
    <location>
        <begin position="6"/>
        <end position="25"/>
    </location>
</feature>
<reference evidence="3 4" key="1">
    <citation type="submission" date="2023-05" db="EMBL/GenBank/DDBJ databases">
        <title>[ruminococcus] sp. nov., isolated from a pig farm feces dump.</title>
        <authorList>
            <person name="Chang Y.-H."/>
        </authorList>
    </citation>
    <scope>NUCLEOTIDE SEQUENCE [LARGE SCALE GENOMIC DNA]</scope>
    <source>
        <strain evidence="3 4">YH-rum2234</strain>
    </source>
</reference>
<name>A0AAP4B8R2_9FIRM</name>
<protein>
    <submittedName>
        <fullName evidence="3">Uncharacterized protein</fullName>
    </submittedName>
</protein>
<accession>A0AAP4B8R2</accession>
<evidence type="ECO:0000256" key="2">
    <source>
        <dbReference type="SAM" id="Phobius"/>
    </source>
</evidence>
<organism evidence="3 4">
    <name type="scientific">Fusibacillus kribbianus</name>
    <dbReference type="NCBI Taxonomy" id="3044208"/>
    <lineage>
        <taxon>Bacteria</taxon>
        <taxon>Bacillati</taxon>
        <taxon>Bacillota</taxon>
        <taxon>Clostridia</taxon>
        <taxon>Lachnospirales</taxon>
        <taxon>Lachnospiraceae</taxon>
        <taxon>Fusibacillus</taxon>
    </lineage>
</organism>
<keyword evidence="2" id="KW-1133">Transmembrane helix</keyword>
<evidence type="ECO:0000313" key="4">
    <source>
        <dbReference type="Proteomes" id="UP001300383"/>
    </source>
</evidence>
<keyword evidence="2" id="KW-0472">Membrane</keyword>
<evidence type="ECO:0000313" key="3">
    <source>
        <dbReference type="EMBL" id="MDI9241110.1"/>
    </source>
</evidence>
<dbReference type="RefSeq" id="WP_283229612.1">
    <property type="nucleotide sequence ID" value="NZ_JASGBQ010000001.1"/>
</dbReference>
<dbReference type="EMBL" id="JASGBQ010000001">
    <property type="protein sequence ID" value="MDI9241110.1"/>
    <property type="molecule type" value="Genomic_DNA"/>
</dbReference>
<gene>
    <name evidence="3" type="ORF">QJ036_01280</name>
</gene>
<feature type="region of interest" description="Disordered" evidence="1">
    <location>
        <begin position="137"/>
        <end position="158"/>
    </location>
</feature>
<evidence type="ECO:0000256" key="1">
    <source>
        <dbReference type="SAM" id="MobiDB-lite"/>
    </source>
</evidence>
<sequence length="158" mass="17528">MALWLKIVIIVLVILVAALVALYILGTKMQKKQAQQQSMMEAMAQTVSMLVIDKKRLKLKDAGFPKMVYDQTPKYLRRAKVPVVKAKVGPKIMTLMCDEKVFAVLPVKQEAKVVVSGIYITAVKSVRGSIVAPPAKKKKLFGRSKKDNKDKAAKSSKK</sequence>
<feature type="compositionally biased region" description="Basic and acidic residues" evidence="1">
    <location>
        <begin position="144"/>
        <end position="158"/>
    </location>
</feature>
<proteinExistence type="predicted"/>
<dbReference type="AlphaFoldDB" id="A0AAP4B8R2"/>
<keyword evidence="4" id="KW-1185">Reference proteome</keyword>
<keyword evidence="2" id="KW-0812">Transmembrane</keyword>
<dbReference type="Proteomes" id="UP001300383">
    <property type="component" value="Unassembled WGS sequence"/>
</dbReference>
<comment type="caution">
    <text evidence="3">The sequence shown here is derived from an EMBL/GenBank/DDBJ whole genome shotgun (WGS) entry which is preliminary data.</text>
</comment>